<dbReference type="Proteomes" id="UP001162972">
    <property type="component" value="Chromosome 11"/>
</dbReference>
<proteinExistence type="predicted"/>
<accession>A0AAD6K551</accession>
<feature type="compositionally biased region" description="Low complexity" evidence="1">
    <location>
        <begin position="64"/>
        <end position="80"/>
    </location>
</feature>
<reference evidence="2 3" key="1">
    <citation type="journal article" date="2023" name="Int. J. Mol. Sci.">
        <title>De Novo Assembly and Annotation of 11 Diverse Shrub Willow (Salix) Genomes Reveals Novel Gene Organization in Sex-Linked Regions.</title>
        <authorList>
            <person name="Hyden B."/>
            <person name="Feng K."/>
            <person name="Yates T.B."/>
            <person name="Jawdy S."/>
            <person name="Cereghino C."/>
            <person name="Smart L.B."/>
            <person name="Muchero W."/>
        </authorList>
    </citation>
    <scope>NUCLEOTIDE SEQUENCE [LARGE SCALE GENOMIC DNA]</scope>
    <source>
        <tissue evidence="2">Shoot tip</tissue>
    </source>
</reference>
<evidence type="ECO:0000313" key="3">
    <source>
        <dbReference type="Proteomes" id="UP001162972"/>
    </source>
</evidence>
<feature type="compositionally biased region" description="Low complexity" evidence="1">
    <location>
        <begin position="38"/>
        <end position="47"/>
    </location>
</feature>
<sequence length="134" mass="14349">MSASGNARQESLDLSPGKDARDQYYDDRQNNSLDGDDLSVSGSGTVVIRTPKGSQSSAIYRDQSNSSSSTFASFEDASTSGTVFYSQHDESDSPRTPKSRLGMQETTSSASLEDSALNLAEARAAFQGGFEERK</sequence>
<keyword evidence="3" id="KW-1185">Reference proteome</keyword>
<dbReference type="EMBL" id="JAPFFJ010000011">
    <property type="protein sequence ID" value="KAJ6417156.1"/>
    <property type="molecule type" value="Genomic_DNA"/>
</dbReference>
<feature type="region of interest" description="Disordered" evidence="1">
    <location>
        <begin position="1"/>
        <end position="115"/>
    </location>
</feature>
<feature type="compositionally biased region" description="Basic and acidic residues" evidence="1">
    <location>
        <begin position="16"/>
        <end position="29"/>
    </location>
</feature>
<protein>
    <submittedName>
        <fullName evidence="2">Uncharacterized protein</fullName>
    </submittedName>
</protein>
<evidence type="ECO:0000256" key="1">
    <source>
        <dbReference type="SAM" id="MobiDB-lite"/>
    </source>
</evidence>
<dbReference type="AlphaFoldDB" id="A0AAD6K551"/>
<gene>
    <name evidence="2" type="ORF">OIU84_002956</name>
</gene>
<organism evidence="2 3">
    <name type="scientific">Salix udensis</name>
    <dbReference type="NCBI Taxonomy" id="889485"/>
    <lineage>
        <taxon>Eukaryota</taxon>
        <taxon>Viridiplantae</taxon>
        <taxon>Streptophyta</taxon>
        <taxon>Embryophyta</taxon>
        <taxon>Tracheophyta</taxon>
        <taxon>Spermatophyta</taxon>
        <taxon>Magnoliopsida</taxon>
        <taxon>eudicotyledons</taxon>
        <taxon>Gunneridae</taxon>
        <taxon>Pentapetalae</taxon>
        <taxon>rosids</taxon>
        <taxon>fabids</taxon>
        <taxon>Malpighiales</taxon>
        <taxon>Salicaceae</taxon>
        <taxon>Saliceae</taxon>
        <taxon>Salix</taxon>
    </lineage>
</organism>
<evidence type="ECO:0000313" key="2">
    <source>
        <dbReference type="EMBL" id="KAJ6417156.1"/>
    </source>
</evidence>
<name>A0AAD6K551_9ROSI</name>
<comment type="caution">
    <text evidence="2">The sequence shown here is derived from an EMBL/GenBank/DDBJ whole genome shotgun (WGS) entry which is preliminary data.</text>
</comment>